<dbReference type="EMBL" id="ADAS02000232">
    <property type="protein sequence ID" value="OAV87993.1"/>
    <property type="molecule type" value="Genomic_DNA"/>
</dbReference>
<dbReference type="OrthoDB" id="2505066at2759"/>
<dbReference type="EnsemblFungi" id="PTTG_29201-t43_1">
    <property type="protein sequence ID" value="PTTG_29201-t43_1-p1"/>
    <property type="gene ID" value="PTTG_29201"/>
</dbReference>
<evidence type="ECO:0000313" key="3">
    <source>
        <dbReference type="EnsemblFungi" id="PTTG_29201-t43_1-p1"/>
    </source>
</evidence>
<name>A0A180G7X2_PUCT1</name>
<organism evidence="2">
    <name type="scientific">Puccinia triticina (isolate 1-1 / race 1 (BBBD))</name>
    <name type="common">Brown leaf rust fungus</name>
    <dbReference type="NCBI Taxonomy" id="630390"/>
    <lineage>
        <taxon>Eukaryota</taxon>
        <taxon>Fungi</taxon>
        <taxon>Dikarya</taxon>
        <taxon>Basidiomycota</taxon>
        <taxon>Pucciniomycotina</taxon>
        <taxon>Pucciniomycetes</taxon>
        <taxon>Pucciniales</taxon>
        <taxon>Pucciniaceae</taxon>
        <taxon>Puccinia</taxon>
    </lineage>
</organism>
<reference evidence="3" key="4">
    <citation type="submission" date="2025-05" db="UniProtKB">
        <authorList>
            <consortium name="EnsemblFungi"/>
        </authorList>
    </citation>
    <scope>IDENTIFICATION</scope>
    <source>
        <strain evidence="3">isolate 1-1 / race 1 (BBBD)</strain>
    </source>
</reference>
<dbReference type="SUPFAM" id="SSF52540">
    <property type="entry name" value="P-loop containing nucleoside triphosphate hydrolases"/>
    <property type="match status" value="1"/>
</dbReference>
<feature type="region of interest" description="Disordered" evidence="1">
    <location>
        <begin position="1"/>
        <end position="39"/>
    </location>
</feature>
<evidence type="ECO:0008006" key="5">
    <source>
        <dbReference type="Google" id="ProtNLM"/>
    </source>
</evidence>
<gene>
    <name evidence="2" type="ORF">PTTG_29201</name>
</gene>
<dbReference type="Proteomes" id="UP000005240">
    <property type="component" value="Unassembled WGS sequence"/>
</dbReference>
<dbReference type="InterPro" id="IPR027417">
    <property type="entry name" value="P-loop_NTPase"/>
</dbReference>
<sequence length="159" mass="17506">MVDTQINPPSGGDNQRDTLPSTSPADAISSTADPLPFENVSKNHTKELSLGRSGQVLKNKFQLTLNKNITNMTQGQQVEMLEKQSAKVYGPQAPKQVQLESVINLIHRCNTFVLAGTGVGKSWITKMYWDLCPKYRRPIVLVLNPLDSLGDNQISASIK</sequence>
<evidence type="ECO:0000256" key="1">
    <source>
        <dbReference type="SAM" id="MobiDB-lite"/>
    </source>
</evidence>
<dbReference type="VEuPathDB" id="FungiDB:PTTG_29201"/>
<evidence type="ECO:0000313" key="4">
    <source>
        <dbReference type="Proteomes" id="UP000005240"/>
    </source>
</evidence>
<reference evidence="2" key="1">
    <citation type="submission" date="2009-11" db="EMBL/GenBank/DDBJ databases">
        <authorList>
            <consortium name="The Broad Institute Genome Sequencing Platform"/>
            <person name="Ward D."/>
            <person name="Feldgarden M."/>
            <person name="Earl A."/>
            <person name="Young S.K."/>
            <person name="Zeng Q."/>
            <person name="Koehrsen M."/>
            <person name="Alvarado L."/>
            <person name="Berlin A."/>
            <person name="Bochicchio J."/>
            <person name="Borenstein D."/>
            <person name="Chapman S.B."/>
            <person name="Chen Z."/>
            <person name="Engels R."/>
            <person name="Freedman E."/>
            <person name="Gellesch M."/>
            <person name="Goldberg J."/>
            <person name="Griggs A."/>
            <person name="Gujja S."/>
            <person name="Heilman E."/>
            <person name="Heiman D."/>
            <person name="Hepburn T."/>
            <person name="Howarth C."/>
            <person name="Jen D."/>
            <person name="Larson L."/>
            <person name="Lewis B."/>
            <person name="Mehta T."/>
            <person name="Park D."/>
            <person name="Pearson M."/>
            <person name="Roberts A."/>
            <person name="Saif S."/>
            <person name="Shea T."/>
            <person name="Shenoy N."/>
            <person name="Sisk P."/>
            <person name="Stolte C."/>
            <person name="Sykes S."/>
            <person name="Thomson T."/>
            <person name="Walk T."/>
            <person name="White J."/>
            <person name="Yandava C."/>
            <person name="Izard J."/>
            <person name="Baranova O.V."/>
            <person name="Blanton J.M."/>
            <person name="Tanner A.C."/>
            <person name="Dewhirst F.E."/>
            <person name="Haas B."/>
            <person name="Nusbaum C."/>
            <person name="Birren B."/>
        </authorList>
    </citation>
    <scope>NUCLEOTIDE SEQUENCE [LARGE SCALE GENOMIC DNA]</scope>
    <source>
        <strain evidence="2">1-1 BBBD Race 1</strain>
    </source>
</reference>
<accession>A0A180G7X2</accession>
<protein>
    <recommendedName>
        <fullName evidence="5">ATP-dependent DNA helicase sgs1</fullName>
    </recommendedName>
</protein>
<reference evidence="3 4" key="3">
    <citation type="journal article" date="2017" name="G3 (Bethesda)">
        <title>Comparative analysis highlights variable genome content of wheat rusts and divergence of the mating loci.</title>
        <authorList>
            <person name="Cuomo C.A."/>
            <person name="Bakkeren G."/>
            <person name="Khalil H.B."/>
            <person name="Panwar V."/>
            <person name="Joly D."/>
            <person name="Linning R."/>
            <person name="Sakthikumar S."/>
            <person name="Song X."/>
            <person name="Adiconis X."/>
            <person name="Fan L."/>
            <person name="Goldberg J.M."/>
            <person name="Levin J.Z."/>
            <person name="Young S."/>
            <person name="Zeng Q."/>
            <person name="Anikster Y."/>
            <person name="Bruce M."/>
            <person name="Wang M."/>
            <person name="Yin C."/>
            <person name="McCallum B."/>
            <person name="Szabo L.J."/>
            <person name="Hulbert S."/>
            <person name="Chen X."/>
            <person name="Fellers J.P."/>
        </authorList>
    </citation>
    <scope>NUCLEOTIDE SEQUENCE</scope>
    <source>
        <strain evidence="3">isolate 1-1 / race 1 (BBBD)</strain>
        <strain evidence="4">Isolate 1-1 / race 1 (BBBD)</strain>
    </source>
</reference>
<feature type="compositionally biased region" description="Polar residues" evidence="1">
    <location>
        <begin position="17"/>
        <end position="32"/>
    </location>
</feature>
<keyword evidence="4" id="KW-1185">Reference proteome</keyword>
<dbReference type="AlphaFoldDB" id="A0A180G7X2"/>
<dbReference type="Gene3D" id="3.40.50.300">
    <property type="entry name" value="P-loop containing nucleotide triphosphate hydrolases"/>
    <property type="match status" value="1"/>
</dbReference>
<evidence type="ECO:0000313" key="2">
    <source>
        <dbReference type="EMBL" id="OAV87993.1"/>
    </source>
</evidence>
<proteinExistence type="predicted"/>
<reference evidence="2" key="2">
    <citation type="submission" date="2016-05" db="EMBL/GenBank/DDBJ databases">
        <title>Comparative analysis highlights variable genome content of wheat rusts and divergence of the mating loci.</title>
        <authorList>
            <person name="Cuomo C.A."/>
            <person name="Bakkeren G."/>
            <person name="Szabo L."/>
            <person name="Khalil H."/>
            <person name="Joly D."/>
            <person name="Goldberg J."/>
            <person name="Young S."/>
            <person name="Zeng Q."/>
            <person name="Fellers J."/>
        </authorList>
    </citation>
    <scope>NUCLEOTIDE SEQUENCE [LARGE SCALE GENOMIC DNA]</scope>
    <source>
        <strain evidence="2">1-1 BBBD Race 1</strain>
    </source>
</reference>